<keyword evidence="3" id="KW-1185">Reference proteome</keyword>
<protein>
    <submittedName>
        <fullName evidence="2">HNH endonuclease</fullName>
    </submittedName>
</protein>
<dbReference type="AlphaFoldDB" id="A0A7X1NZV5"/>
<sequence>MPYPQVYNRKTKRMEYLHRVVAAKQLGRALEPGEVVHHINGDKQDARPENLAVLRVGEHSWVEWLIRRWRRGQPLLLSDAIPENLKTCFPDSVFT</sequence>
<feature type="domain" description="HNH nuclease" evidence="1">
    <location>
        <begin position="16"/>
        <end position="55"/>
    </location>
</feature>
<reference evidence="2 3" key="1">
    <citation type="submission" date="2019-10" db="EMBL/GenBank/DDBJ databases">
        <title>Deinococcus sp. isolated from soil.</title>
        <authorList>
            <person name="Li Y."/>
            <person name="Wang J."/>
        </authorList>
    </citation>
    <scope>NUCLEOTIDE SEQUENCE [LARGE SCALE GENOMIC DNA]</scope>
    <source>
        <strain evidence="2 3">SDU3-2</strain>
    </source>
</reference>
<dbReference type="Proteomes" id="UP000484842">
    <property type="component" value="Unassembled WGS sequence"/>
</dbReference>
<dbReference type="InterPro" id="IPR003615">
    <property type="entry name" value="HNH_nuc"/>
</dbReference>
<evidence type="ECO:0000313" key="3">
    <source>
        <dbReference type="Proteomes" id="UP000484842"/>
    </source>
</evidence>
<comment type="caution">
    <text evidence="2">The sequence shown here is derived from an EMBL/GenBank/DDBJ whole genome shotgun (WGS) entry which is preliminary data.</text>
</comment>
<accession>A0A7X1NZV5</accession>
<dbReference type="Gene3D" id="3.90.75.20">
    <property type="match status" value="1"/>
</dbReference>
<evidence type="ECO:0000313" key="2">
    <source>
        <dbReference type="EMBL" id="MPY68361.1"/>
    </source>
</evidence>
<organism evidence="2 3">
    <name type="scientific">Deinococcus terrestris</name>
    <dbReference type="NCBI Taxonomy" id="2651870"/>
    <lineage>
        <taxon>Bacteria</taxon>
        <taxon>Thermotogati</taxon>
        <taxon>Deinococcota</taxon>
        <taxon>Deinococci</taxon>
        <taxon>Deinococcales</taxon>
        <taxon>Deinococcaceae</taxon>
        <taxon>Deinococcus</taxon>
    </lineage>
</organism>
<keyword evidence="2" id="KW-0540">Nuclease</keyword>
<evidence type="ECO:0000259" key="1">
    <source>
        <dbReference type="Pfam" id="PF13392"/>
    </source>
</evidence>
<dbReference type="SUPFAM" id="SSF54060">
    <property type="entry name" value="His-Me finger endonucleases"/>
    <property type="match status" value="1"/>
</dbReference>
<dbReference type="EMBL" id="WBSL01000023">
    <property type="protein sequence ID" value="MPY68361.1"/>
    <property type="molecule type" value="Genomic_DNA"/>
</dbReference>
<proteinExistence type="predicted"/>
<gene>
    <name evidence="2" type="ORF">F8S09_17035</name>
</gene>
<name>A0A7X1NZV5_9DEIO</name>
<keyword evidence="2" id="KW-0378">Hydrolase</keyword>
<keyword evidence="2" id="KW-0255">Endonuclease</keyword>
<dbReference type="InterPro" id="IPR044925">
    <property type="entry name" value="His-Me_finger_sf"/>
</dbReference>
<dbReference type="Pfam" id="PF13392">
    <property type="entry name" value="HNH_3"/>
    <property type="match status" value="1"/>
</dbReference>
<dbReference type="GO" id="GO:0004519">
    <property type="term" value="F:endonuclease activity"/>
    <property type="evidence" value="ECO:0007669"/>
    <property type="project" value="UniProtKB-KW"/>
</dbReference>